<dbReference type="STRING" id="857566.A0A1E3PST3"/>
<accession>A0A1E3PST3</accession>
<dbReference type="GO" id="GO:0034501">
    <property type="term" value="P:protein localization to kinetochore"/>
    <property type="evidence" value="ECO:0007669"/>
    <property type="project" value="TreeGrafter"/>
</dbReference>
<dbReference type="Pfam" id="PF08317">
    <property type="entry name" value="Spc7"/>
    <property type="match status" value="1"/>
</dbReference>
<evidence type="ECO:0000313" key="4">
    <source>
        <dbReference type="EMBL" id="ODQ67982.1"/>
    </source>
</evidence>
<feature type="region of interest" description="Disordered" evidence="2">
    <location>
        <begin position="671"/>
        <end position="735"/>
    </location>
</feature>
<dbReference type="EMBL" id="KV454406">
    <property type="protein sequence ID" value="ODQ67982.1"/>
    <property type="molecule type" value="Genomic_DNA"/>
</dbReference>
<feature type="coiled-coil region" evidence="1">
    <location>
        <begin position="1182"/>
        <end position="1247"/>
    </location>
</feature>
<dbReference type="PANTHER" id="PTHR28260:SF1">
    <property type="entry name" value="SPINDLE POLE BODY COMPONENT SPC105"/>
    <property type="match status" value="1"/>
</dbReference>
<keyword evidence="5" id="KW-1185">Reference proteome</keyword>
<feature type="domain" description="Spc7 kinetochore protein" evidence="3">
    <location>
        <begin position="970"/>
        <end position="1288"/>
    </location>
</feature>
<keyword evidence="1" id="KW-0175">Coiled coil</keyword>
<dbReference type="GO" id="GO:1990758">
    <property type="term" value="P:mitotic sister chromatid biorientation"/>
    <property type="evidence" value="ECO:0007669"/>
    <property type="project" value="TreeGrafter"/>
</dbReference>
<dbReference type="PANTHER" id="PTHR28260">
    <property type="entry name" value="SPINDLE POLE BODY COMPONENT SPC105"/>
    <property type="match status" value="1"/>
</dbReference>
<proteinExistence type="predicted"/>
<evidence type="ECO:0000256" key="2">
    <source>
        <dbReference type="SAM" id="MobiDB-lite"/>
    </source>
</evidence>
<dbReference type="InterPro" id="IPR033338">
    <property type="entry name" value="Spc105/Spc7"/>
</dbReference>
<feature type="compositionally biased region" description="Polar residues" evidence="2">
    <location>
        <begin position="703"/>
        <end position="713"/>
    </location>
</feature>
<dbReference type="OrthoDB" id="5592879at2759"/>
<dbReference type="Proteomes" id="UP000095009">
    <property type="component" value="Unassembled WGS sequence"/>
</dbReference>
<reference evidence="4 5" key="1">
    <citation type="journal article" date="2016" name="Proc. Natl. Acad. Sci. U.S.A.">
        <title>Comparative genomics of biotechnologically important yeasts.</title>
        <authorList>
            <person name="Riley R."/>
            <person name="Haridas S."/>
            <person name="Wolfe K.H."/>
            <person name="Lopes M.R."/>
            <person name="Hittinger C.T."/>
            <person name="Goeker M."/>
            <person name="Salamov A.A."/>
            <person name="Wisecaver J.H."/>
            <person name="Long T.M."/>
            <person name="Calvey C.H."/>
            <person name="Aerts A.L."/>
            <person name="Barry K.W."/>
            <person name="Choi C."/>
            <person name="Clum A."/>
            <person name="Coughlan A.Y."/>
            <person name="Deshpande S."/>
            <person name="Douglass A.P."/>
            <person name="Hanson S.J."/>
            <person name="Klenk H.-P."/>
            <person name="LaButti K.M."/>
            <person name="Lapidus A."/>
            <person name="Lindquist E.A."/>
            <person name="Lipzen A.M."/>
            <person name="Meier-Kolthoff J.P."/>
            <person name="Ohm R.A."/>
            <person name="Otillar R.P."/>
            <person name="Pangilinan J.L."/>
            <person name="Peng Y."/>
            <person name="Rokas A."/>
            <person name="Rosa C.A."/>
            <person name="Scheuner C."/>
            <person name="Sibirny A.A."/>
            <person name="Slot J.C."/>
            <person name="Stielow J.B."/>
            <person name="Sun H."/>
            <person name="Kurtzman C.P."/>
            <person name="Blackwell M."/>
            <person name="Grigoriev I.V."/>
            <person name="Jeffries T.W."/>
        </authorList>
    </citation>
    <scope>NUCLEOTIDE SEQUENCE [LARGE SCALE GENOMIC DNA]</scope>
    <source>
        <strain evidence="4 5">DSM 6958</strain>
    </source>
</reference>
<evidence type="ECO:0000259" key="3">
    <source>
        <dbReference type="SMART" id="SM00787"/>
    </source>
</evidence>
<evidence type="ECO:0000256" key="1">
    <source>
        <dbReference type="SAM" id="Coils"/>
    </source>
</evidence>
<name>A0A1E3PST3_9ASCO</name>
<dbReference type="SMART" id="SM00787">
    <property type="entry name" value="Spc7"/>
    <property type="match status" value="1"/>
</dbReference>
<dbReference type="GO" id="GO:0000776">
    <property type="term" value="C:kinetochore"/>
    <property type="evidence" value="ECO:0007669"/>
    <property type="project" value="TreeGrafter"/>
</dbReference>
<sequence>MSSSNSSKKNLDLFSRAFPVSDTIEGSLNSINSKSIGLTRRQSLIHTSNAKRSATFDNGNLTLPTRSQPLKVNKVPHRSILKSAMGDDNHTITGVLDIPGLEDTFYKNKQASRRVSFAPEATVRRLLDYKPEALQGGGNNIVRRIRDSAMAKKPRLIEFNGSENQPEITIEKTSTDHILQDSDTSTDEENGIYHAVSEGIDSDSDNDSDQKEDNTDLLDQEMIFGDFSASNSKLITTQNSKEIKVRDNVSAISNEDNILAFKNTLRNNQSEQIFSVTQGSENNKITATFRTSAIDFGNISDLDFPSAKHDKIIEDVTSSNHENVIAEANTEKEIFNEYEERTMEFTRLFTPSNVSISGTDDGNEMEVEVGFISKHLPLTIENNNSDELTAPMDLTEVIAPRKFTQQDDDDCDNQTAPMDLTEINDMLKEDSSQEDQEHTMEFTKIGGFENLSSTNTDKENQTGEQENLINNKFERLQNSKLIDSINYSAREGNNNNKNDNTLSHDNIYHAIHYSTSNHGNNDKGFEQTMEITVSGNDDINIPLGNDNDKQLDQTMDFTVIQDIRKSVLLSNNHEKEFNEQTMDFTIMRNETKISPKNNHAEDLEQTMDFTIAGDINSGLPTEDDNKDYEQTMDFTIEGVGNFNQPKENENRDHEQTMDFTFVENSKKITSIRQENEDENEQPIRTTEIKAKPSETPEREQERNSSFTKSSATIANGVLEREKSPRFNNSQLASEKNGTNKLNIDIVQTNDVKNAESSKDVIENNTDEIKRMPTEELATENSLFKDNDDSVDMDISQVSDSNVYANFGDRDITGMEIVPETLVSYKVTNSDKRRRISKSPDNIIQKNILPDDMFHRFTPPKDISRTFTFKSPTKSPYVGSSAQYIPDVNLTPKKDTYETQSMSVPSESSSFTPLRSVAPKGAATPRSVAINKELRTINGSPVKEHLPFNLERSSVTYQGFHENNAKIINKTNNDQTIEESGVYEPITLSEFLKLIDIEFYDDGIASNGSKISFSSLDNIAEKDLLKPTLTDYSIAICKLPVLELYGFACKELTKDIQSAKEDFARFESGTVEEIPVLFKEYLDSPASVKMEMIRNFKLLKKWARGQAFSGWYNWRFQLTSGAIKAVKKTLVLLDEDEKSISKMKNEVESSWNDFEIHWEDTNRSISESEALLEKLESNDLTELKKIKEELAIAEEILATKNLELESLEGSMSDLERSITSNKSIIDKANEAIKKADQVRDKNREFNLNEIKSFIDQFLYTQKISGFEVLSINGTQINLTMDKCVSVSVDTTNLLDSVYFEFIHNSSKKLRDYCLSIFIKNLGNYLRQEHSDRGGLNLSIKDLLEEIMSIWVKIKNFNEQIHSLQLHNLIRFPKINEMSRDIFNFTAILLTEKEVTPIKLTFIISTSLHNLLVRPLQPFSIDAALKYGEFDIEKKVIPVLPGIQENNKGNIVLIMKELASLLAESSS</sequence>
<feature type="compositionally biased region" description="Basic and acidic residues" evidence="2">
    <location>
        <begin position="686"/>
        <end position="702"/>
    </location>
</feature>
<organism evidence="4 5">
    <name type="scientific">Nadsonia fulvescens var. elongata DSM 6958</name>
    <dbReference type="NCBI Taxonomy" id="857566"/>
    <lineage>
        <taxon>Eukaryota</taxon>
        <taxon>Fungi</taxon>
        <taxon>Dikarya</taxon>
        <taxon>Ascomycota</taxon>
        <taxon>Saccharomycotina</taxon>
        <taxon>Dipodascomycetes</taxon>
        <taxon>Dipodascales</taxon>
        <taxon>Dipodascales incertae sedis</taxon>
        <taxon>Nadsonia</taxon>
    </lineage>
</organism>
<dbReference type="InterPro" id="IPR013253">
    <property type="entry name" value="Spc7_domain"/>
</dbReference>
<dbReference type="GO" id="GO:0007094">
    <property type="term" value="P:mitotic spindle assembly checkpoint signaling"/>
    <property type="evidence" value="ECO:0007669"/>
    <property type="project" value="TreeGrafter"/>
</dbReference>
<feature type="compositionally biased region" description="Polar residues" evidence="2">
    <location>
        <begin position="725"/>
        <end position="735"/>
    </location>
</feature>
<protein>
    <submittedName>
        <fullName evidence="4">Spc7-domain-containing protein</fullName>
    </submittedName>
</protein>
<gene>
    <name evidence="4" type="ORF">NADFUDRAFT_48639</name>
</gene>
<evidence type="ECO:0000313" key="5">
    <source>
        <dbReference type="Proteomes" id="UP000095009"/>
    </source>
</evidence>